<accession>A0A1Q9QVV2</accession>
<evidence type="ECO:0008006" key="7">
    <source>
        <dbReference type="Google" id="ProtNLM"/>
    </source>
</evidence>
<reference evidence="5 6" key="1">
    <citation type="submission" date="2016-10" db="EMBL/GenBank/DDBJ databases">
        <title>Genome Sequence of Pseudomonas putida GM4FR.</title>
        <authorList>
            <person name="Poehlein A."/>
            <person name="Wemheuer F."/>
            <person name="Hollensteiner J."/>
            <person name="Wemheuer B."/>
        </authorList>
    </citation>
    <scope>NUCLEOTIDE SEQUENCE [LARGE SCALE GENOMIC DNA]</scope>
    <source>
        <strain evidence="5 6">GM4FR</strain>
    </source>
</reference>
<evidence type="ECO:0000256" key="1">
    <source>
        <dbReference type="ARBA" id="ARBA00004651"/>
    </source>
</evidence>
<dbReference type="PANTHER" id="PTHR32507:SF8">
    <property type="entry name" value="CNH1P"/>
    <property type="match status" value="1"/>
</dbReference>
<name>A0A1Q9QVV2_PSEPU</name>
<comment type="subcellular location">
    <subcellularLocation>
        <location evidence="1">Cell membrane</location>
        <topology evidence="1">Multi-pass membrane protein</topology>
    </subcellularLocation>
</comment>
<proteinExistence type="predicted"/>
<dbReference type="Proteomes" id="UP000186736">
    <property type="component" value="Unassembled WGS sequence"/>
</dbReference>
<organism evidence="5 6">
    <name type="scientific">Pseudomonas putida</name>
    <name type="common">Arthrobacter siderocapsulatus</name>
    <dbReference type="NCBI Taxonomy" id="303"/>
    <lineage>
        <taxon>Bacteria</taxon>
        <taxon>Pseudomonadati</taxon>
        <taxon>Pseudomonadota</taxon>
        <taxon>Gammaproteobacteria</taxon>
        <taxon>Pseudomonadales</taxon>
        <taxon>Pseudomonadaceae</taxon>
        <taxon>Pseudomonas</taxon>
    </lineage>
</organism>
<evidence type="ECO:0000313" key="6">
    <source>
        <dbReference type="Proteomes" id="UP000186736"/>
    </source>
</evidence>
<evidence type="ECO:0000256" key="4">
    <source>
        <dbReference type="ARBA" id="ARBA00023065"/>
    </source>
</evidence>
<evidence type="ECO:0000256" key="2">
    <source>
        <dbReference type="ARBA" id="ARBA00022448"/>
    </source>
</evidence>
<dbReference type="EMBL" id="MKZO01000073">
    <property type="protein sequence ID" value="OLS59237.1"/>
    <property type="molecule type" value="Genomic_DNA"/>
</dbReference>
<dbReference type="GO" id="GO:0006811">
    <property type="term" value="P:monoatomic ion transport"/>
    <property type="evidence" value="ECO:0007669"/>
    <property type="project" value="UniProtKB-KW"/>
</dbReference>
<dbReference type="AlphaFoldDB" id="A0A1Q9QVV2"/>
<keyword evidence="3" id="KW-0050">Antiport</keyword>
<keyword evidence="4" id="KW-0406">Ion transport</keyword>
<dbReference type="PANTHER" id="PTHR32507">
    <property type="entry name" value="NA(+)/H(+) ANTIPORTER 1"/>
    <property type="match status" value="1"/>
</dbReference>
<gene>
    <name evidence="5" type="ORF">PSEMO_57460</name>
</gene>
<dbReference type="GO" id="GO:0005886">
    <property type="term" value="C:plasma membrane"/>
    <property type="evidence" value="ECO:0007669"/>
    <property type="project" value="UniProtKB-SubCell"/>
</dbReference>
<evidence type="ECO:0000256" key="3">
    <source>
        <dbReference type="ARBA" id="ARBA00022449"/>
    </source>
</evidence>
<protein>
    <recommendedName>
        <fullName evidence="7">Cation/H+ exchanger domain-containing protein</fullName>
    </recommendedName>
</protein>
<comment type="caution">
    <text evidence="5">The sequence shown here is derived from an EMBL/GenBank/DDBJ whole genome shotgun (WGS) entry which is preliminary data.</text>
</comment>
<dbReference type="GO" id="GO:0015297">
    <property type="term" value="F:antiporter activity"/>
    <property type="evidence" value="ECO:0007669"/>
    <property type="project" value="UniProtKB-KW"/>
</dbReference>
<keyword evidence="2" id="KW-0813">Transport</keyword>
<evidence type="ECO:0000313" key="5">
    <source>
        <dbReference type="EMBL" id="OLS59237.1"/>
    </source>
</evidence>
<sequence>MLIGAILAPTDPVLATLVQVSDAQDYDAVRFGLSGEAGLNDGVAFPFVLLGLLLMQHTADIGQSLNGWLTGSVLWAVHAADAQEHHRTGQQESNFPALVA</sequence>